<dbReference type="InterPro" id="IPR015131">
    <property type="entry name" value="Killer_tox_Kp4"/>
</dbReference>
<dbReference type="InterPro" id="IPR011329">
    <property type="entry name" value="Killer_tox_Kp4/SMK"/>
</dbReference>
<proteinExistence type="predicted"/>
<accession>A0A1T3CI79</accession>
<keyword evidence="1" id="KW-0732">Signal</keyword>
<name>A0A1T3CI79_9HYPO</name>
<feature type="domain" description="Killer toxin Kp4" evidence="2">
    <location>
        <begin position="157"/>
        <end position="270"/>
    </location>
</feature>
<reference evidence="3 4" key="1">
    <citation type="submission" date="2016-04" db="EMBL/GenBank/DDBJ databases">
        <title>Multiple horizontal gene transfer events from other fungi enriched the ability of the initially mycotrophic fungus Trichoderma (Ascomycota) to feed on dead plant biomass.</title>
        <authorList>
            <person name="Atanasova L."/>
            <person name="Chenthamara K."/>
            <person name="Zhang J."/>
            <person name="Grujic M."/>
            <person name="Henrissat B."/>
            <person name="Kuo A."/>
            <person name="Aertz A."/>
            <person name="Salamov A."/>
            <person name="Lipzen A."/>
            <person name="Labutti K."/>
            <person name="Barry K."/>
            <person name="Miao Y."/>
            <person name="Rahimi M.J."/>
            <person name="Shen Q."/>
            <person name="Grigoriev I.V."/>
            <person name="Kubicek C.P."/>
            <person name="Druzhinina I.S."/>
        </authorList>
    </citation>
    <scope>NUCLEOTIDE SEQUENCE [LARGE SCALE GENOMIC DNA]</scope>
    <source>
        <strain evidence="3 4">NJAU 4742</strain>
    </source>
</reference>
<sequence>MISRRSLLALASTISVASTLGINCQGSGLCVGNGGSLGEVLGILRGMDPNQQFSDGQQIACVESPNTVGNPSLCVFYQMTGRTFTVDQTIWYVQALIDHGCGACGSVPVDEGNDVNNGELTANMVTNARRGMDMVKAIAKSEKRAIERAETKREGVSKLSKRLGINCEGSSSCGVGGIAGTERGTIDDLRNTVAGGDDGLWGEGQQIACISHATGRLCAFYQNVGDRTFNKDQTMMYMQWLLDHGCDVCGSVPTDDGNDVNNGELTVNFVA</sequence>
<evidence type="ECO:0000259" key="2">
    <source>
        <dbReference type="Pfam" id="PF09044"/>
    </source>
</evidence>
<comment type="caution">
    <text evidence="3">The sequence shown here is derived from an EMBL/GenBank/DDBJ whole genome shotgun (WGS) entry which is preliminary data.</text>
</comment>
<dbReference type="Pfam" id="PF09044">
    <property type="entry name" value="Kp4"/>
    <property type="match status" value="2"/>
</dbReference>
<dbReference type="SUPFAM" id="SSF55221">
    <property type="entry name" value="Yeast killer toxins"/>
    <property type="match status" value="2"/>
</dbReference>
<keyword evidence="4" id="KW-1185">Reference proteome</keyword>
<dbReference type="Proteomes" id="UP000191004">
    <property type="component" value="Unassembled WGS sequence"/>
</dbReference>
<gene>
    <name evidence="3" type="ORF">A0O28_0008840</name>
</gene>
<dbReference type="EMBL" id="LVVK01000017">
    <property type="protein sequence ID" value="OPB40803.1"/>
    <property type="molecule type" value="Genomic_DNA"/>
</dbReference>
<evidence type="ECO:0000313" key="3">
    <source>
        <dbReference type="EMBL" id="OPB40803.1"/>
    </source>
</evidence>
<organism evidence="3 4">
    <name type="scientific">Trichoderma guizhouense</name>
    <dbReference type="NCBI Taxonomy" id="1491466"/>
    <lineage>
        <taxon>Eukaryota</taxon>
        <taxon>Fungi</taxon>
        <taxon>Dikarya</taxon>
        <taxon>Ascomycota</taxon>
        <taxon>Pezizomycotina</taxon>
        <taxon>Sordariomycetes</taxon>
        <taxon>Hypocreomycetidae</taxon>
        <taxon>Hypocreales</taxon>
        <taxon>Hypocreaceae</taxon>
        <taxon>Trichoderma</taxon>
    </lineage>
</organism>
<protein>
    <submittedName>
        <fullName evidence="3">SSCRP protein</fullName>
    </submittedName>
</protein>
<evidence type="ECO:0000313" key="4">
    <source>
        <dbReference type="Proteomes" id="UP000191004"/>
    </source>
</evidence>
<dbReference type="OrthoDB" id="4177994at2759"/>
<dbReference type="AlphaFoldDB" id="A0A1T3CI79"/>
<dbReference type="GO" id="GO:0005576">
    <property type="term" value="C:extracellular region"/>
    <property type="evidence" value="ECO:0007669"/>
    <property type="project" value="InterPro"/>
</dbReference>
<evidence type="ECO:0000256" key="1">
    <source>
        <dbReference type="SAM" id="SignalP"/>
    </source>
</evidence>
<feature type="chain" id="PRO_5012413816" evidence="1">
    <location>
        <begin position="22"/>
        <end position="271"/>
    </location>
</feature>
<feature type="domain" description="Killer toxin Kp4" evidence="2">
    <location>
        <begin position="7"/>
        <end position="126"/>
    </location>
</feature>
<feature type="signal peptide" evidence="1">
    <location>
        <begin position="1"/>
        <end position="21"/>
    </location>
</feature>
<dbReference type="Gene3D" id="3.30.430.10">
    <property type="entry name" value="Killer Toxin P4, subunit A"/>
    <property type="match status" value="2"/>
</dbReference>